<sequence length="60" mass="7399">MVIVLFFSFVILSSSVVIYANWFITGDYRMKQYLYRIWISAFFLISLYVIFYSPFHRFFM</sequence>
<dbReference type="EMBL" id="LT906468">
    <property type="protein sequence ID" value="SNV51283.1"/>
    <property type="molecule type" value="Genomic_DNA"/>
</dbReference>
<dbReference type="Proteomes" id="UP000215355">
    <property type="component" value="Chromosome 1"/>
</dbReference>
<organism evidence="2 3">
    <name type="scientific">Sphingobacterium mizutaii</name>
    <dbReference type="NCBI Taxonomy" id="1010"/>
    <lineage>
        <taxon>Bacteria</taxon>
        <taxon>Pseudomonadati</taxon>
        <taxon>Bacteroidota</taxon>
        <taxon>Sphingobacteriia</taxon>
        <taxon>Sphingobacteriales</taxon>
        <taxon>Sphingobacteriaceae</taxon>
        <taxon>Sphingobacterium</taxon>
    </lineage>
</organism>
<protein>
    <submittedName>
        <fullName evidence="2">Uncharacterized protein</fullName>
    </submittedName>
</protein>
<keyword evidence="1" id="KW-1133">Transmembrane helix</keyword>
<feature type="transmembrane region" description="Helical" evidence="1">
    <location>
        <begin position="36"/>
        <end position="55"/>
    </location>
</feature>
<evidence type="ECO:0000256" key="1">
    <source>
        <dbReference type="SAM" id="Phobius"/>
    </source>
</evidence>
<proteinExistence type="predicted"/>
<reference evidence="2 3" key="1">
    <citation type="submission" date="2017-06" db="EMBL/GenBank/DDBJ databases">
        <authorList>
            <consortium name="Pathogen Informatics"/>
        </authorList>
    </citation>
    <scope>NUCLEOTIDE SEQUENCE [LARGE SCALE GENOMIC DNA]</scope>
    <source>
        <strain evidence="2 3">NCTC12149</strain>
    </source>
</reference>
<accession>A0AAJ4XD13</accession>
<evidence type="ECO:0000313" key="3">
    <source>
        <dbReference type="Proteomes" id="UP000215355"/>
    </source>
</evidence>
<dbReference type="AlphaFoldDB" id="A0AAJ4XD13"/>
<evidence type="ECO:0000313" key="2">
    <source>
        <dbReference type="EMBL" id="SNV51283.1"/>
    </source>
</evidence>
<keyword evidence="1" id="KW-0472">Membrane</keyword>
<gene>
    <name evidence="2" type="ORF">SAMEA4412673_02334</name>
</gene>
<name>A0AAJ4XD13_9SPHI</name>
<keyword evidence="1" id="KW-0812">Transmembrane</keyword>
<dbReference type="KEGG" id="smiz:4412673_02334"/>